<evidence type="ECO:0000256" key="1">
    <source>
        <dbReference type="SAM" id="MobiDB-lite"/>
    </source>
</evidence>
<name>A0A2R6PNG7_9APHY</name>
<accession>A0A2R6PNG7</accession>
<organism evidence="2 3">
    <name type="scientific">Hermanssonia centrifuga</name>
    <dbReference type="NCBI Taxonomy" id="98765"/>
    <lineage>
        <taxon>Eukaryota</taxon>
        <taxon>Fungi</taxon>
        <taxon>Dikarya</taxon>
        <taxon>Basidiomycota</taxon>
        <taxon>Agaricomycotina</taxon>
        <taxon>Agaricomycetes</taxon>
        <taxon>Polyporales</taxon>
        <taxon>Meruliaceae</taxon>
        <taxon>Hermanssonia</taxon>
    </lineage>
</organism>
<dbReference type="Proteomes" id="UP000186601">
    <property type="component" value="Unassembled WGS sequence"/>
</dbReference>
<evidence type="ECO:0000313" key="3">
    <source>
        <dbReference type="Proteomes" id="UP000186601"/>
    </source>
</evidence>
<feature type="region of interest" description="Disordered" evidence="1">
    <location>
        <begin position="1"/>
        <end position="21"/>
    </location>
</feature>
<dbReference type="EMBL" id="MLYV02000453">
    <property type="protein sequence ID" value="PSR94363.1"/>
    <property type="molecule type" value="Genomic_DNA"/>
</dbReference>
<evidence type="ECO:0000313" key="2">
    <source>
        <dbReference type="EMBL" id="PSR94363.1"/>
    </source>
</evidence>
<protein>
    <submittedName>
        <fullName evidence="2">Uncharacterized protein</fullName>
    </submittedName>
</protein>
<proteinExistence type="predicted"/>
<dbReference type="STRING" id="98765.A0A2R6PNG7"/>
<comment type="caution">
    <text evidence="2">The sequence shown here is derived from an EMBL/GenBank/DDBJ whole genome shotgun (WGS) entry which is preliminary data.</text>
</comment>
<gene>
    <name evidence="2" type="ORF">PHLCEN_2v4464</name>
</gene>
<reference evidence="2 3" key="1">
    <citation type="submission" date="2018-02" db="EMBL/GenBank/DDBJ databases">
        <title>Genome sequence of the basidiomycete white-rot fungus Phlebia centrifuga.</title>
        <authorList>
            <person name="Granchi Z."/>
            <person name="Peng M."/>
            <person name="de Vries R.P."/>
            <person name="Hilden K."/>
            <person name="Makela M.R."/>
            <person name="Grigoriev I."/>
            <person name="Riley R."/>
        </authorList>
    </citation>
    <scope>NUCLEOTIDE SEQUENCE [LARGE SCALE GENOMIC DNA]</scope>
    <source>
        <strain evidence="2 3">FBCC195</strain>
    </source>
</reference>
<sequence length="183" mass="20869">MVNTEPAGRRHAKKTKEVRSAARAAFKEKENMFWKEVDTLRKHNTTEISRIAREYDKTEKHVRVQLYRGGQLLVSKQKPSLRNAVLRDLAKQQKENGRPSEGRNTIIKLSKSISTAEIDVLPAEEKDRLIQALIEDKSEKATVTKVNEGLIGRDIEHTMSRVEPEVSLLKSTRETETLNPLAD</sequence>
<dbReference type="AlphaFoldDB" id="A0A2R6PNG7"/>
<keyword evidence="3" id="KW-1185">Reference proteome</keyword>